<dbReference type="SUPFAM" id="SSF88874">
    <property type="entry name" value="Receptor-binding domain of short tail fibre protein gp12"/>
    <property type="match status" value="1"/>
</dbReference>
<dbReference type="AlphaFoldDB" id="A0A231G5M1"/>
<proteinExistence type="predicted"/>
<reference evidence="3" key="1">
    <citation type="submission" date="2016-10" db="EMBL/GenBank/DDBJ databases">
        <authorList>
            <person name="Varghese N."/>
            <person name="Submissions S."/>
        </authorList>
    </citation>
    <scope>NUCLEOTIDE SEQUENCE [LARGE SCALE GENOMIC DNA]</scope>
    <source>
        <strain evidence="3">BS3660</strain>
    </source>
</reference>
<dbReference type="RefSeq" id="WP_090452402.1">
    <property type="nucleotide sequence ID" value="NZ_FNTC01000002.1"/>
</dbReference>
<evidence type="ECO:0000313" key="3">
    <source>
        <dbReference type="Proteomes" id="UP000198542"/>
    </source>
</evidence>
<name>A0A231G5M1_PSEJE</name>
<dbReference type="EMBL" id="FNTC01000002">
    <property type="protein sequence ID" value="SEB57622.1"/>
    <property type="molecule type" value="Genomic_DNA"/>
</dbReference>
<dbReference type="Pfam" id="PF07484">
    <property type="entry name" value="Collar"/>
    <property type="match status" value="1"/>
</dbReference>
<evidence type="ECO:0000313" key="2">
    <source>
        <dbReference type="EMBL" id="SEB57622.1"/>
    </source>
</evidence>
<gene>
    <name evidence="2" type="ORF">SAMN04490187_1078</name>
</gene>
<organism evidence="2 3">
    <name type="scientific">Pseudomonas jessenii</name>
    <dbReference type="NCBI Taxonomy" id="77298"/>
    <lineage>
        <taxon>Bacteria</taxon>
        <taxon>Pseudomonadati</taxon>
        <taxon>Pseudomonadota</taxon>
        <taxon>Gammaproteobacteria</taxon>
        <taxon>Pseudomonadales</taxon>
        <taxon>Pseudomonadaceae</taxon>
        <taxon>Pseudomonas</taxon>
    </lineage>
</organism>
<feature type="domain" description="Phage tail collar" evidence="1">
    <location>
        <begin position="6"/>
        <end position="62"/>
    </location>
</feature>
<protein>
    <submittedName>
        <fullName evidence="2">Microcystin-dependent protein</fullName>
    </submittedName>
</protein>
<dbReference type="InterPro" id="IPR037053">
    <property type="entry name" value="Phage_tail_collar_dom_sf"/>
</dbReference>
<dbReference type="Proteomes" id="UP000198542">
    <property type="component" value="Unassembled WGS sequence"/>
</dbReference>
<evidence type="ECO:0000259" key="1">
    <source>
        <dbReference type="Pfam" id="PF07484"/>
    </source>
</evidence>
<dbReference type="InterPro" id="IPR011083">
    <property type="entry name" value="Phage_tail_collar_dom"/>
</dbReference>
<accession>A0A231G5M1</accession>
<dbReference type="Gene3D" id="3.90.1340.10">
    <property type="entry name" value="Phage tail collar domain"/>
    <property type="match status" value="1"/>
</dbReference>
<sequence length="195" mass="20207">MEVFIGTIQPFAFDFAPQNWALCNGQTLSISQWSALFSLIGVNYGGNGQTTFMLPNLQGRLPMAQGTGTNLSTRTIGEISGTENVTATIGNMPNHTHQMSGLTATTTLQLANPPSNPVNVPTTTNAFIGASSGGPGTANIYSDQQGATAVALQGVSTTVTGEIASTGGTQPMSVMNPFLVINFSIALQGYFPSRG</sequence>
<keyword evidence="3" id="KW-1185">Reference proteome</keyword>